<feature type="region of interest" description="Disordered" evidence="1">
    <location>
        <begin position="601"/>
        <end position="629"/>
    </location>
</feature>
<dbReference type="Gene3D" id="2.60.120.650">
    <property type="entry name" value="Cupin"/>
    <property type="match status" value="1"/>
</dbReference>
<dbReference type="InterPro" id="IPR003347">
    <property type="entry name" value="JmjC_dom"/>
</dbReference>
<reference evidence="3" key="1">
    <citation type="journal article" date="2021" name="Nat. Commun.">
        <title>Genetic determinants of endophytism in the Arabidopsis root mycobiome.</title>
        <authorList>
            <person name="Mesny F."/>
            <person name="Miyauchi S."/>
            <person name="Thiergart T."/>
            <person name="Pickel B."/>
            <person name="Atanasova L."/>
            <person name="Karlsson M."/>
            <person name="Huettel B."/>
            <person name="Barry K.W."/>
            <person name="Haridas S."/>
            <person name="Chen C."/>
            <person name="Bauer D."/>
            <person name="Andreopoulos W."/>
            <person name="Pangilinan J."/>
            <person name="LaButti K."/>
            <person name="Riley R."/>
            <person name="Lipzen A."/>
            <person name="Clum A."/>
            <person name="Drula E."/>
            <person name="Henrissat B."/>
            <person name="Kohler A."/>
            <person name="Grigoriev I.V."/>
            <person name="Martin F.M."/>
            <person name="Hacquard S."/>
        </authorList>
    </citation>
    <scope>NUCLEOTIDE SEQUENCE</scope>
    <source>
        <strain evidence="3">MPI-CAGE-AT-0147</strain>
    </source>
</reference>
<dbReference type="SUPFAM" id="SSF51197">
    <property type="entry name" value="Clavaminate synthase-like"/>
    <property type="match status" value="1"/>
</dbReference>
<evidence type="ECO:0000256" key="1">
    <source>
        <dbReference type="SAM" id="MobiDB-lite"/>
    </source>
</evidence>
<name>A0A9P9JN84_9HYPO</name>
<feature type="compositionally biased region" description="Basic and acidic residues" evidence="1">
    <location>
        <begin position="601"/>
        <end position="612"/>
    </location>
</feature>
<evidence type="ECO:0000259" key="2">
    <source>
        <dbReference type="Pfam" id="PF02373"/>
    </source>
</evidence>
<feature type="domain" description="JmjC" evidence="2">
    <location>
        <begin position="216"/>
        <end position="304"/>
    </location>
</feature>
<evidence type="ECO:0000313" key="3">
    <source>
        <dbReference type="EMBL" id="KAH7175904.1"/>
    </source>
</evidence>
<dbReference type="OrthoDB" id="1678912at2759"/>
<organism evidence="3 4">
    <name type="scientific">Dactylonectria macrodidyma</name>
    <dbReference type="NCBI Taxonomy" id="307937"/>
    <lineage>
        <taxon>Eukaryota</taxon>
        <taxon>Fungi</taxon>
        <taxon>Dikarya</taxon>
        <taxon>Ascomycota</taxon>
        <taxon>Pezizomycotina</taxon>
        <taxon>Sordariomycetes</taxon>
        <taxon>Hypocreomycetidae</taxon>
        <taxon>Hypocreales</taxon>
        <taxon>Nectriaceae</taxon>
        <taxon>Dactylonectria</taxon>
    </lineage>
</organism>
<gene>
    <name evidence="3" type="ORF">EDB81DRAFT_632163</name>
</gene>
<comment type="caution">
    <text evidence="3">The sequence shown here is derived from an EMBL/GenBank/DDBJ whole genome shotgun (WGS) entry which is preliminary data.</text>
</comment>
<protein>
    <recommendedName>
        <fullName evidence="2">JmjC domain-containing protein</fullName>
    </recommendedName>
</protein>
<feature type="region of interest" description="Disordered" evidence="1">
    <location>
        <begin position="1"/>
        <end position="35"/>
    </location>
</feature>
<sequence>MTSTAGAADPATDANLASPGTALPDPAPVPSSPPKFHLSAAELGEGVVPALQRIIPQPGFDNEISVECPPIDLDLFKAKLSSKDVDCQYSTNDFKPGPKGEGYTFVYISERKPPFKWPDLPQDVKLPTEVEARQYLDHFFDHLPKGTVQYFSGHLDVPYERLLDPGSEILGDPDLADLHRPYWHIGSGANRFHIEDLSCLENTDPPKPYGLRSANLVLVGVKLWILIAMHHTHKFEQFITTNWKCNDCSHRVGHRSLLISPSRLEKEGIDFTIKVAGPGTLIAPHLCQYHAVVNMGFCIAFSINYTLPGDNLVSKELRCCGRCGVAKFTHRHDVSRVPSPGKSEEVPRTVFSEASRRKRKARESLQEYPSKTTRGSTSAKRRWQELEQSIKMEDPECFLPTISDPSESQVAVIMKAASILSSQAVMQFKNLVREWRHRESHIVMADGAGDALLQYGRRLKTAVGQSLLAKFELRYAQACLARAVDGYKKDRDQLPPGKESIQLLAKQLEMDGNELNRHLEDGRIWNSICGPEDDGILSFVLLDSKKEGLFITKKGWRTLSSQQQRTALSGLLDNEHTKSLRQDGVAFIDIIMSGSKHVFKWEKEESNPGEEPKPEEESDPKRESNPGVE</sequence>
<dbReference type="Proteomes" id="UP000738349">
    <property type="component" value="Unassembled WGS sequence"/>
</dbReference>
<dbReference type="Pfam" id="PF02373">
    <property type="entry name" value="JmjC"/>
    <property type="match status" value="1"/>
</dbReference>
<feature type="compositionally biased region" description="Polar residues" evidence="1">
    <location>
        <begin position="367"/>
        <end position="378"/>
    </location>
</feature>
<feature type="compositionally biased region" description="Basic and acidic residues" evidence="1">
    <location>
        <begin position="619"/>
        <end position="629"/>
    </location>
</feature>
<keyword evidence="4" id="KW-1185">Reference proteome</keyword>
<feature type="region of interest" description="Disordered" evidence="1">
    <location>
        <begin position="334"/>
        <end position="381"/>
    </location>
</feature>
<evidence type="ECO:0000313" key="4">
    <source>
        <dbReference type="Proteomes" id="UP000738349"/>
    </source>
</evidence>
<dbReference type="AlphaFoldDB" id="A0A9P9JN84"/>
<proteinExistence type="predicted"/>
<accession>A0A9P9JN84</accession>
<dbReference type="EMBL" id="JAGMUV010000001">
    <property type="protein sequence ID" value="KAH7175904.1"/>
    <property type="molecule type" value="Genomic_DNA"/>
</dbReference>